<dbReference type="GO" id="GO:0043005">
    <property type="term" value="C:neuron projection"/>
    <property type="evidence" value="ECO:0007669"/>
    <property type="project" value="TreeGrafter"/>
</dbReference>
<feature type="compositionally biased region" description="Basic and acidic residues" evidence="2">
    <location>
        <begin position="23"/>
        <end position="35"/>
    </location>
</feature>
<dbReference type="PANTHER" id="PTHR10104">
    <property type="entry name" value="STATHMIN"/>
    <property type="match status" value="1"/>
</dbReference>
<evidence type="ECO:0000313" key="3">
    <source>
        <dbReference type="EMBL" id="CAB3380437.1"/>
    </source>
</evidence>
<evidence type="ECO:0000256" key="1">
    <source>
        <dbReference type="SAM" id="Coils"/>
    </source>
</evidence>
<dbReference type="AlphaFoldDB" id="A0A8S1DJX8"/>
<dbReference type="Gene3D" id="6.10.280.30">
    <property type="match status" value="2"/>
</dbReference>
<feature type="region of interest" description="Disordered" evidence="2">
    <location>
        <begin position="150"/>
        <end position="183"/>
    </location>
</feature>
<proteinExistence type="predicted"/>
<evidence type="ECO:0008006" key="5">
    <source>
        <dbReference type="Google" id="ProtNLM"/>
    </source>
</evidence>
<dbReference type="InterPro" id="IPR036002">
    <property type="entry name" value="Stathmin_sf"/>
</dbReference>
<protein>
    <recommendedName>
        <fullName evidence="5">Stathmin</fullName>
    </recommendedName>
</protein>
<dbReference type="EMBL" id="CADEPI010000208">
    <property type="protein sequence ID" value="CAB3380437.1"/>
    <property type="molecule type" value="Genomic_DNA"/>
</dbReference>
<comment type="caution">
    <text evidence="3">The sequence shown here is derived from an EMBL/GenBank/DDBJ whole genome shotgun (WGS) entry which is preliminary data.</text>
</comment>
<keyword evidence="1" id="KW-0175">Coiled coil</keyword>
<reference evidence="3 4" key="1">
    <citation type="submission" date="2020-04" db="EMBL/GenBank/DDBJ databases">
        <authorList>
            <person name="Alioto T."/>
            <person name="Alioto T."/>
            <person name="Gomez Garrido J."/>
        </authorList>
    </citation>
    <scope>NUCLEOTIDE SEQUENCE [LARGE SCALE GENOMIC DNA]</scope>
</reference>
<dbReference type="PROSITE" id="PS51663">
    <property type="entry name" value="STATHMIN_3"/>
    <property type="match status" value="1"/>
</dbReference>
<feature type="coiled-coil region" evidence="1">
    <location>
        <begin position="64"/>
        <end position="109"/>
    </location>
</feature>
<dbReference type="PRINTS" id="PR00345">
    <property type="entry name" value="STATHMIN"/>
</dbReference>
<name>A0A8S1DJX8_9INSE</name>
<dbReference type="GO" id="GO:0031110">
    <property type="term" value="P:regulation of microtubule polymerization or depolymerization"/>
    <property type="evidence" value="ECO:0007669"/>
    <property type="project" value="InterPro"/>
</dbReference>
<organism evidence="3 4">
    <name type="scientific">Cloeon dipterum</name>
    <dbReference type="NCBI Taxonomy" id="197152"/>
    <lineage>
        <taxon>Eukaryota</taxon>
        <taxon>Metazoa</taxon>
        <taxon>Ecdysozoa</taxon>
        <taxon>Arthropoda</taxon>
        <taxon>Hexapoda</taxon>
        <taxon>Insecta</taxon>
        <taxon>Pterygota</taxon>
        <taxon>Palaeoptera</taxon>
        <taxon>Ephemeroptera</taxon>
        <taxon>Pisciforma</taxon>
        <taxon>Baetidae</taxon>
        <taxon>Cloeon</taxon>
    </lineage>
</organism>
<dbReference type="InterPro" id="IPR000956">
    <property type="entry name" value="Stathmin_fam"/>
</dbReference>
<dbReference type="GO" id="GO:0005737">
    <property type="term" value="C:cytoplasm"/>
    <property type="evidence" value="ECO:0007669"/>
    <property type="project" value="TreeGrafter"/>
</dbReference>
<dbReference type="Pfam" id="PF00836">
    <property type="entry name" value="Stathmin"/>
    <property type="match status" value="1"/>
</dbReference>
<accession>A0A8S1DJX8</accession>
<dbReference type="GO" id="GO:0015631">
    <property type="term" value="F:tubulin binding"/>
    <property type="evidence" value="ECO:0007669"/>
    <property type="project" value="TreeGrafter"/>
</dbReference>
<sequence length="227" mass="26112">MGSLQSQPEHTEPDTMTPSGDPTEIRCQEESRGGLRYEVILADPVTDTPPKPRPVSPTAKTPDIESITEKMIAAEERRKTLEATKLNELKAKMSRIEEAAKKRDEKTQEFINATKSALDQKMKIHTEKHEEFLGDLISKVKDHLEIVDKHRQSTTESGDKMTEEVRNSLEERLRTASEQREEHLRKQLERLKEHEKRCEMARQKREQLLLEGNQQDMEKKTVTASSG</sequence>
<evidence type="ECO:0000256" key="2">
    <source>
        <dbReference type="SAM" id="MobiDB-lite"/>
    </source>
</evidence>
<feature type="compositionally biased region" description="Polar residues" evidence="2">
    <location>
        <begin position="1"/>
        <end position="20"/>
    </location>
</feature>
<feature type="region of interest" description="Disordered" evidence="2">
    <location>
        <begin position="1"/>
        <end position="64"/>
    </location>
</feature>
<dbReference type="Proteomes" id="UP000494165">
    <property type="component" value="Unassembled WGS sequence"/>
</dbReference>
<dbReference type="GO" id="GO:0031175">
    <property type="term" value="P:neuron projection development"/>
    <property type="evidence" value="ECO:0007669"/>
    <property type="project" value="TreeGrafter"/>
</dbReference>
<dbReference type="OrthoDB" id="5986631at2759"/>
<dbReference type="PANTHER" id="PTHR10104:SF1">
    <property type="entry name" value="STATHMIN, ISOFORM D"/>
    <property type="match status" value="1"/>
</dbReference>
<evidence type="ECO:0000313" key="4">
    <source>
        <dbReference type="Proteomes" id="UP000494165"/>
    </source>
</evidence>
<dbReference type="GO" id="GO:0007019">
    <property type="term" value="P:microtubule depolymerization"/>
    <property type="evidence" value="ECO:0007669"/>
    <property type="project" value="TreeGrafter"/>
</dbReference>
<feature type="region of interest" description="Disordered" evidence="2">
    <location>
        <begin position="208"/>
        <end position="227"/>
    </location>
</feature>
<gene>
    <name evidence="3" type="ORF">CLODIP_2_CD12670</name>
</gene>
<dbReference type="SUPFAM" id="SSF101494">
    <property type="entry name" value="Stathmin"/>
    <property type="match status" value="1"/>
</dbReference>
<keyword evidence="4" id="KW-1185">Reference proteome</keyword>